<organism evidence="1 2">
    <name type="scientific">Burkholderia phage Maja</name>
    <dbReference type="NCBI Taxonomy" id="2767571"/>
    <lineage>
        <taxon>Viruses</taxon>
        <taxon>Duplodnaviria</taxon>
        <taxon>Heunggongvirae</taxon>
        <taxon>Uroviricota</taxon>
        <taxon>Caudoviricetes</taxon>
        <taxon>Lindbergviridae</taxon>
        <taxon>Gladiolivirus</taxon>
        <taxon>Gladiolivirus maja</taxon>
    </lineage>
</organism>
<dbReference type="EMBL" id="MT708549">
    <property type="protein sequence ID" value="QOV06306.1"/>
    <property type="molecule type" value="Genomic_DNA"/>
</dbReference>
<evidence type="ECO:0000313" key="1">
    <source>
        <dbReference type="EMBL" id="QOV06306.1"/>
    </source>
</evidence>
<name>A0A7S6R799_9CAUD</name>
<evidence type="ECO:0000313" key="2">
    <source>
        <dbReference type="Proteomes" id="UP000593952"/>
    </source>
</evidence>
<accession>A0A7S6R799</accession>
<reference evidence="1 2" key="1">
    <citation type="submission" date="2020-07" db="EMBL/GenBank/DDBJ databases">
        <title>Complete genome sequence of Burkholderia gladioli phage Maja.</title>
        <authorList>
            <person name="Yu Z."/>
            <person name="Yao G.W."/>
            <person name="Guadalupe Vizoso-Pinto M."/>
            <person name="Sun L."/>
            <person name="Le T."/>
            <person name="Gonzalez C."/>
            <person name="Young R."/>
            <person name="Liu M."/>
        </authorList>
    </citation>
    <scope>NUCLEOTIDE SEQUENCE [LARGE SCALE GENOMIC DNA]</scope>
</reference>
<protein>
    <submittedName>
        <fullName evidence="1">Uncharacterized protein</fullName>
    </submittedName>
</protein>
<keyword evidence="2" id="KW-1185">Reference proteome</keyword>
<sequence length="112" mass="12945">MNKTVKPHEIEDYKNRRLMTTAEVIQTFERAPVGSKFVLSVRLNAALIDDPESVFPNGISTYLNISRADAIRIAREGLSKTLEERGGRFTIFTSKSTRHRDNREIWSYWISQ</sequence>
<dbReference type="Proteomes" id="UP000593952">
    <property type="component" value="Segment"/>
</dbReference>
<gene>
    <name evidence="1" type="ORF">CPT_Maja_086</name>
</gene>
<proteinExistence type="predicted"/>